<organism evidence="1 2">
    <name type="scientific">Burkholderia territorii</name>
    <dbReference type="NCBI Taxonomy" id="1503055"/>
    <lineage>
        <taxon>Bacteria</taxon>
        <taxon>Pseudomonadati</taxon>
        <taxon>Pseudomonadota</taxon>
        <taxon>Betaproteobacteria</taxon>
        <taxon>Burkholderiales</taxon>
        <taxon>Burkholderiaceae</taxon>
        <taxon>Burkholderia</taxon>
        <taxon>Burkholderia cepacia complex</taxon>
    </lineage>
</organism>
<sequence>AQAEAAAQRHALATAEAEAVAQRHAEAIAQAEAAAARHAKAIADAEALVEAVVKDAATSAAGSATAATEPVVADGAAEAAAEPVVEPVTDVAAPAAAEAAPAPADEITDVVATTVADTAIELAPAATADAPADKATLHVARPSQNELTLTVNGQSITLHPEQLGQLIEELAHARASMQPEPPPGIPAGWRFVTTKNPMMAVQKQANGDRLLVARHTGYGWVPFTFSPDVVIQMYMMLTQR</sequence>
<evidence type="ECO:0000313" key="2">
    <source>
        <dbReference type="Proteomes" id="UP000473571"/>
    </source>
</evidence>
<dbReference type="Proteomes" id="UP000473571">
    <property type="component" value="Unassembled WGS sequence"/>
</dbReference>
<gene>
    <name evidence="1" type="ORF">F7R13_31750</name>
</gene>
<accession>A0A6L3N720</accession>
<comment type="caution">
    <text evidence="1">The sequence shown here is derived from an EMBL/GenBank/DDBJ whole genome shotgun (WGS) entry which is preliminary data.</text>
</comment>
<dbReference type="AlphaFoldDB" id="A0A6L3N720"/>
<reference evidence="1 2" key="1">
    <citation type="submission" date="2019-09" db="EMBL/GenBank/DDBJ databases">
        <title>Draft genome sequences of 48 bacterial type strains from the CCUG.</title>
        <authorList>
            <person name="Tunovic T."/>
            <person name="Pineiro-Iglesias B."/>
            <person name="Unosson C."/>
            <person name="Inganas E."/>
            <person name="Ohlen M."/>
            <person name="Cardew S."/>
            <person name="Jensie-Markopoulos S."/>
            <person name="Salva-Serra F."/>
            <person name="Jaen-Luchoro D."/>
            <person name="Karlsson R."/>
            <person name="Svensson-Stadler L."/>
            <person name="Chun J."/>
            <person name="Moore E."/>
        </authorList>
    </citation>
    <scope>NUCLEOTIDE SEQUENCE [LARGE SCALE GENOMIC DNA]</scope>
    <source>
        <strain evidence="1 2">CCUG 65687</strain>
    </source>
</reference>
<feature type="non-terminal residue" evidence="1">
    <location>
        <position position="1"/>
    </location>
</feature>
<name>A0A6L3N720_9BURK</name>
<protein>
    <submittedName>
        <fullName evidence="1">Phage tail protein</fullName>
    </submittedName>
</protein>
<proteinExistence type="predicted"/>
<evidence type="ECO:0000313" key="1">
    <source>
        <dbReference type="EMBL" id="KAB0646270.1"/>
    </source>
</evidence>
<dbReference type="EMBL" id="VZOL01000908">
    <property type="protein sequence ID" value="KAB0646270.1"/>
    <property type="molecule type" value="Genomic_DNA"/>
</dbReference>